<dbReference type="AlphaFoldDB" id="A0A9D2CK74"/>
<evidence type="ECO:0000313" key="3">
    <source>
        <dbReference type="Proteomes" id="UP000886851"/>
    </source>
</evidence>
<gene>
    <name evidence="2" type="ORF">H9824_01230</name>
</gene>
<evidence type="ECO:0000256" key="1">
    <source>
        <dbReference type="SAM" id="SignalP"/>
    </source>
</evidence>
<dbReference type="Proteomes" id="UP000886851">
    <property type="component" value="Unassembled WGS sequence"/>
</dbReference>
<accession>A0A9D2CK74</accession>
<sequence length="194" mass="21717">MKTKKLLGLLLLLVGALGFSGCSDEDDGYHHSVPGGGEAMRANTVHFYYVNESGGSLIDKSLPATYPVPCADKEAQIPVPEVDEYGYYYPLAWTACQILVDEAGTPFFSCYFPIDQSTDTYSFYVYSNGSFDRFDLKYGYTNDALGGDGWYAHVLSLKINGQHVYSDEEERKADTYCKVYLQKAGEDTRVWSEY</sequence>
<reference evidence="2" key="1">
    <citation type="journal article" date="2021" name="PeerJ">
        <title>Extensive microbial diversity within the chicken gut microbiome revealed by metagenomics and culture.</title>
        <authorList>
            <person name="Gilroy R."/>
            <person name="Ravi A."/>
            <person name="Getino M."/>
            <person name="Pursley I."/>
            <person name="Horton D.L."/>
            <person name="Alikhan N.F."/>
            <person name="Baker D."/>
            <person name="Gharbi K."/>
            <person name="Hall N."/>
            <person name="Watson M."/>
            <person name="Adriaenssens E.M."/>
            <person name="Foster-Nyarko E."/>
            <person name="Jarju S."/>
            <person name="Secka A."/>
            <person name="Antonio M."/>
            <person name="Oren A."/>
            <person name="Chaudhuri R.R."/>
            <person name="La Ragione R."/>
            <person name="Hildebrand F."/>
            <person name="Pallen M.J."/>
        </authorList>
    </citation>
    <scope>NUCLEOTIDE SEQUENCE</scope>
    <source>
        <strain evidence="2">Gambia2-208</strain>
    </source>
</reference>
<keyword evidence="1" id="KW-0732">Signal</keyword>
<comment type="caution">
    <text evidence="2">The sequence shown here is derived from an EMBL/GenBank/DDBJ whole genome shotgun (WGS) entry which is preliminary data.</text>
</comment>
<evidence type="ECO:0000313" key="2">
    <source>
        <dbReference type="EMBL" id="HIY87309.1"/>
    </source>
</evidence>
<feature type="chain" id="PRO_5038646839" description="Lipoprotein" evidence="1">
    <location>
        <begin position="26"/>
        <end position="194"/>
    </location>
</feature>
<dbReference type="PROSITE" id="PS51257">
    <property type="entry name" value="PROKAR_LIPOPROTEIN"/>
    <property type="match status" value="1"/>
</dbReference>
<feature type="signal peptide" evidence="1">
    <location>
        <begin position="1"/>
        <end position="25"/>
    </location>
</feature>
<proteinExistence type="predicted"/>
<reference evidence="2" key="2">
    <citation type="submission" date="2021-04" db="EMBL/GenBank/DDBJ databases">
        <authorList>
            <person name="Gilroy R."/>
        </authorList>
    </citation>
    <scope>NUCLEOTIDE SEQUENCE</scope>
    <source>
        <strain evidence="2">Gambia2-208</strain>
    </source>
</reference>
<protein>
    <recommendedName>
        <fullName evidence="4">Lipoprotein</fullName>
    </recommendedName>
</protein>
<name>A0A9D2CK74_9BACE</name>
<dbReference type="EMBL" id="DXCV01000012">
    <property type="protein sequence ID" value="HIY87309.1"/>
    <property type="molecule type" value="Genomic_DNA"/>
</dbReference>
<organism evidence="2 3">
    <name type="scientific">Candidatus Bacteroides pullicola</name>
    <dbReference type="NCBI Taxonomy" id="2838475"/>
    <lineage>
        <taxon>Bacteria</taxon>
        <taxon>Pseudomonadati</taxon>
        <taxon>Bacteroidota</taxon>
        <taxon>Bacteroidia</taxon>
        <taxon>Bacteroidales</taxon>
        <taxon>Bacteroidaceae</taxon>
        <taxon>Bacteroides</taxon>
    </lineage>
</organism>
<evidence type="ECO:0008006" key="4">
    <source>
        <dbReference type="Google" id="ProtNLM"/>
    </source>
</evidence>